<dbReference type="AlphaFoldDB" id="A0A0C4DIL9"/>
<evidence type="ECO:0000313" key="2">
    <source>
        <dbReference type="Proteomes" id="UP000002489"/>
    </source>
</evidence>
<organism evidence="1 2">
    <name type="scientific">Fusarium oxysporum (strain Fo5176)</name>
    <name type="common">Fusarium vascular wilt</name>
    <dbReference type="NCBI Taxonomy" id="660025"/>
    <lineage>
        <taxon>Eukaryota</taxon>
        <taxon>Fungi</taxon>
        <taxon>Dikarya</taxon>
        <taxon>Ascomycota</taxon>
        <taxon>Pezizomycotina</taxon>
        <taxon>Sordariomycetes</taxon>
        <taxon>Hypocreomycetidae</taxon>
        <taxon>Hypocreales</taxon>
        <taxon>Nectriaceae</taxon>
        <taxon>Fusarium</taxon>
        <taxon>Fusarium oxysporum species complex</taxon>
    </lineage>
</organism>
<reference evidence="2" key="1">
    <citation type="journal article" date="2012" name="Mol. Plant Microbe Interact.">
        <title>A highly conserved effector in Fusarium oxysporum is required for full virulence on Arabidopsis.</title>
        <authorList>
            <person name="Thatcher L.F."/>
            <person name="Gardiner D.M."/>
            <person name="Kazan K."/>
            <person name="Manners J."/>
        </authorList>
    </citation>
    <scope>NUCLEOTIDE SEQUENCE [LARGE SCALE GENOMIC DNA]</scope>
    <source>
        <strain evidence="2">Fo5176</strain>
    </source>
</reference>
<dbReference type="Proteomes" id="UP000002489">
    <property type="component" value="Unassembled WGS sequence"/>
</dbReference>
<name>A0A0C4DIL9_FUSOF</name>
<accession>A0A0C4DIL9</accession>
<proteinExistence type="predicted"/>
<dbReference type="EnsemblFungi" id="FOXG_17252T0">
    <property type="protein sequence ID" value="FOXG_17252P0"/>
    <property type="gene ID" value="FOXG_17252"/>
</dbReference>
<evidence type="ECO:0000313" key="1">
    <source>
        <dbReference type="EnsemblFungi" id="FOXG_17252P0"/>
    </source>
</evidence>
<sequence length="115" mass="12646">MASITLHYDSPLGNPTALSRCCTKGDTPSLPCVDHEDDPLLTTVVSIDDVEIATREANQKTPARMRHGRHKRCSHQIFHVSILCAIYVHTPVLAQAFMACHNSIEGLAWRSASLP</sequence>
<protein>
    <submittedName>
        <fullName evidence="1">Uncharacterized protein</fullName>
    </submittedName>
</protein>
<reference evidence="1" key="2">
    <citation type="submission" date="2025-08" db="UniProtKB">
        <authorList>
            <consortium name="EnsemblFungi"/>
        </authorList>
    </citation>
    <scope>IDENTIFICATION</scope>
    <source>
        <strain evidence="1">4287 / CBS 123668 / FGSC 9935 / NRRL 34936</strain>
    </source>
</reference>